<keyword evidence="9 10" id="KW-0807">Transducer</keyword>
<proteinExistence type="inferred from homology"/>
<dbReference type="SUPFAM" id="SSF81321">
    <property type="entry name" value="Family A G protein-coupled receptor-like"/>
    <property type="match status" value="1"/>
</dbReference>
<evidence type="ECO:0000256" key="8">
    <source>
        <dbReference type="ARBA" id="ARBA00023180"/>
    </source>
</evidence>
<keyword evidence="14" id="KW-1185">Reference proteome</keyword>
<name>A0A913ZAQ8_PATMI</name>
<keyword evidence="3 10" id="KW-0812">Transmembrane</keyword>
<dbReference type="PANTHER" id="PTHR24246:SF27">
    <property type="entry name" value="ADENOSINE RECEPTOR, ISOFORM A"/>
    <property type="match status" value="1"/>
</dbReference>
<accession>A0A913ZAQ8</accession>
<evidence type="ECO:0000256" key="3">
    <source>
        <dbReference type="ARBA" id="ARBA00022692"/>
    </source>
</evidence>
<evidence type="ECO:0000256" key="4">
    <source>
        <dbReference type="ARBA" id="ARBA00022989"/>
    </source>
</evidence>
<evidence type="ECO:0000256" key="2">
    <source>
        <dbReference type="ARBA" id="ARBA00022475"/>
    </source>
</evidence>
<keyword evidence="2" id="KW-1003">Cell membrane</keyword>
<sequence length="350" mass="38919">MNFSAGEMVDNCSDSTGAGNCTWAEPTGLVPSYPDITGWLQFSITTQFLLIFVIFFTNATVLVLVAYFKTLQNLENSFIVSMAVADGLLSVALIPGVDITLNPTRASNKYACLLLWCSIMFSSTASAFSLLALSLDRYLKIVYPLHHYMTSAWACGILAFVWSYTFITTFLLPFVGVNGIKDQSFVCFDFKDVFNIAHLQFQCYVNGLAPFLVMFVMYGKILAVVWEKLRAESDQIPAGAEGEEAGRGKKWLRRELKVIKKLTMVLGTTAAAWIPTTCMLLRQIYDPTYYPTFQTRVILSTLTYMNSAVNPLLYSLRLRPFREALSKICCRRCQGPTAVHPSGGSSTDPA</sequence>
<feature type="transmembrane region" description="Helical" evidence="11">
    <location>
        <begin position="48"/>
        <end position="68"/>
    </location>
</feature>
<dbReference type="PROSITE" id="PS50262">
    <property type="entry name" value="G_PROTEIN_RECEP_F1_2"/>
    <property type="match status" value="1"/>
</dbReference>
<evidence type="ECO:0000256" key="11">
    <source>
        <dbReference type="SAM" id="Phobius"/>
    </source>
</evidence>
<evidence type="ECO:0000256" key="1">
    <source>
        <dbReference type="ARBA" id="ARBA00004651"/>
    </source>
</evidence>
<evidence type="ECO:0000259" key="12">
    <source>
        <dbReference type="PROSITE" id="PS50262"/>
    </source>
</evidence>
<evidence type="ECO:0000313" key="13">
    <source>
        <dbReference type="EnsemblMetazoa" id="XP_038048847.1"/>
    </source>
</evidence>
<feature type="transmembrane region" description="Helical" evidence="11">
    <location>
        <begin position="262"/>
        <end position="285"/>
    </location>
</feature>
<feature type="domain" description="G-protein coupled receptors family 1 profile" evidence="12">
    <location>
        <begin position="57"/>
        <end position="314"/>
    </location>
</feature>
<feature type="transmembrane region" description="Helical" evidence="11">
    <location>
        <begin position="297"/>
        <end position="316"/>
    </location>
</feature>
<organism evidence="13 14">
    <name type="scientific">Patiria miniata</name>
    <name type="common">Bat star</name>
    <name type="synonym">Asterina miniata</name>
    <dbReference type="NCBI Taxonomy" id="46514"/>
    <lineage>
        <taxon>Eukaryota</taxon>
        <taxon>Metazoa</taxon>
        <taxon>Echinodermata</taxon>
        <taxon>Eleutherozoa</taxon>
        <taxon>Asterozoa</taxon>
        <taxon>Asteroidea</taxon>
        <taxon>Valvatacea</taxon>
        <taxon>Valvatida</taxon>
        <taxon>Asterinidae</taxon>
        <taxon>Patiria</taxon>
    </lineage>
</organism>
<dbReference type="GO" id="GO:0004930">
    <property type="term" value="F:G protein-coupled receptor activity"/>
    <property type="evidence" value="ECO:0007669"/>
    <property type="project" value="UniProtKB-KW"/>
</dbReference>
<protein>
    <recommendedName>
        <fullName evidence="12">G-protein coupled receptors family 1 profile domain-containing protein</fullName>
    </recommendedName>
</protein>
<dbReference type="AlphaFoldDB" id="A0A913ZAQ8"/>
<dbReference type="PANTHER" id="PTHR24246">
    <property type="entry name" value="OLFACTORY RECEPTOR AND ADENOSINE RECEPTOR"/>
    <property type="match status" value="1"/>
</dbReference>
<dbReference type="EnsemblMetazoa" id="XM_038192919.1">
    <property type="protein sequence ID" value="XP_038048847.1"/>
    <property type="gene ID" value="LOC119722675"/>
</dbReference>
<dbReference type="GeneID" id="119722675"/>
<keyword evidence="4 11" id="KW-1133">Transmembrane helix</keyword>
<dbReference type="PROSITE" id="PS00237">
    <property type="entry name" value="G_PROTEIN_RECEP_F1_1"/>
    <property type="match status" value="1"/>
</dbReference>
<dbReference type="InterPro" id="IPR000276">
    <property type="entry name" value="GPCR_Rhodpsn"/>
</dbReference>
<feature type="transmembrane region" description="Helical" evidence="11">
    <location>
        <begin position="80"/>
        <end position="101"/>
    </location>
</feature>
<evidence type="ECO:0000256" key="10">
    <source>
        <dbReference type="RuleBase" id="RU000688"/>
    </source>
</evidence>
<comment type="subcellular location">
    <subcellularLocation>
        <location evidence="1">Cell membrane</location>
        <topology evidence="1">Multi-pass membrane protein</topology>
    </subcellularLocation>
</comment>
<feature type="transmembrane region" description="Helical" evidence="11">
    <location>
        <begin position="113"/>
        <end position="133"/>
    </location>
</feature>
<evidence type="ECO:0000256" key="6">
    <source>
        <dbReference type="ARBA" id="ARBA00023136"/>
    </source>
</evidence>
<keyword evidence="5 10" id="KW-0297">G-protein coupled receptor</keyword>
<dbReference type="PRINTS" id="PR00237">
    <property type="entry name" value="GPCRRHODOPSN"/>
</dbReference>
<keyword evidence="6 11" id="KW-0472">Membrane</keyword>
<reference evidence="13" key="1">
    <citation type="submission" date="2022-11" db="UniProtKB">
        <authorList>
            <consortium name="EnsemblMetazoa"/>
        </authorList>
    </citation>
    <scope>IDENTIFICATION</scope>
</reference>
<evidence type="ECO:0000256" key="7">
    <source>
        <dbReference type="ARBA" id="ARBA00023170"/>
    </source>
</evidence>
<dbReference type="OMA" id="WIVNIHT"/>
<evidence type="ECO:0000256" key="9">
    <source>
        <dbReference type="ARBA" id="ARBA00023224"/>
    </source>
</evidence>
<keyword evidence="8" id="KW-0325">Glycoprotein</keyword>
<dbReference type="RefSeq" id="XP_038048847.1">
    <property type="nucleotide sequence ID" value="XM_038192919.1"/>
</dbReference>
<evidence type="ECO:0000313" key="14">
    <source>
        <dbReference type="Proteomes" id="UP000887568"/>
    </source>
</evidence>
<feature type="transmembrane region" description="Helical" evidence="11">
    <location>
        <begin position="208"/>
        <end position="226"/>
    </location>
</feature>
<dbReference type="InterPro" id="IPR017452">
    <property type="entry name" value="GPCR_Rhodpsn_7TM"/>
</dbReference>
<evidence type="ECO:0000256" key="5">
    <source>
        <dbReference type="ARBA" id="ARBA00023040"/>
    </source>
</evidence>
<dbReference type="GO" id="GO:0005886">
    <property type="term" value="C:plasma membrane"/>
    <property type="evidence" value="ECO:0007669"/>
    <property type="project" value="UniProtKB-SubCell"/>
</dbReference>
<dbReference type="Proteomes" id="UP000887568">
    <property type="component" value="Unplaced"/>
</dbReference>
<dbReference type="Pfam" id="PF00001">
    <property type="entry name" value="7tm_1"/>
    <property type="match status" value="1"/>
</dbReference>
<comment type="similarity">
    <text evidence="10">Belongs to the G-protein coupled receptor 1 family.</text>
</comment>
<keyword evidence="7 10" id="KW-0675">Receptor</keyword>
<feature type="transmembrane region" description="Helical" evidence="11">
    <location>
        <begin position="153"/>
        <end position="175"/>
    </location>
</feature>
<dbReference type="Gene3D" id="1.20.1070.10">
    <property type="entry name" value="Rhodopsin 7-helix transmembrane proteins"/>
    <property type="match status" value="1"/>
</dbReference>
<dbReference type="OrthoDB" id="6021576at2759"/>